<reference evidence="5" key="1">
    <citation type="submission" date="2014-12" db="EMBL/GenBank/DDBJ databases">
        <authorList>
            <person name="Jaenicke S."/>
        </authorList>
    </citation>
    <scope>NUCLEOTIDE SEQUENCE [LARGE SCALE GENOMIC DNA]</scope>
</reference>
<dbReference type="SUPFAM" id="SSF52467">
    <property type="entry name" value="DHS-like NAD/FAD-binding domain"/>
    <property type="match status" value="1"/>
</dbReference>
<name>A0A0K2Y2I2_9HELI</name>
<dbReference type="GeneID" id="82131965"/>
<dbReference type="InterPro" id="IPR029035">
    <property type="entry name" value="DHS-like_NAD/FAD-binding_dom"/>
</dbReference>
<dbReference type="EMBL" id="CDMG01000006">
    <property type="protein sequence ID" value="CRF52542.1"/>
    <property type="molecule type" value="Genomic_DNA"/>
</dbReference>
<evidence type="ECO:0000256" key="2">
    <source>
        <dbReference type="PROSITE-ProRule" id="PRU00236"/>
    </source>
</evidence>
<dbReference type="AlphaFoldDB" id="A0A0K2Y2I2"/>
<dbReference type="Pfam" id="PF13289">
    <property type="entry name" value="SIR2_2"/>
    <property type="match status" value="1"/>
</dbReference>
<evidence type="ECO:0000256" key="1">
    <source>
        <dbReference type="ARBA" id="ARBA00023027"/>
    </source>
</evidence>
<gene>
    <name evidence="4" type="ORF">HAL07_10070</name>
</gene>
<dbReference type="Gene3D" id="3.40.50.1220">
    <property type="entry name" value="TPP-binding domain"/>
    <property type="match status" value="1"/>
</dbReference>
<keyword evidence="1" id="KW-0520">NAD</keyword>
<comment type="caution">
    <text evidence="2">Lacks conserved residue(s) required for the propagation of feature annotation.</text>
</comment>
<dbReference type="InterPro" id="IPR026590">
    <property type="entry name" value="Ssirtuin_cat_dom"/>
</dbReference>
<proteinExistence type="predicted"/>
<organism evidence="4 5">
    <name type="scientific">Helicobacter ailurogastricus</name>
    <dbReference type="NCBI Taxonomy" id="1578720"/>
    <lineage>
        <taxon>Bacteria</taxon>
        <taxon>Pseudomonadati</taxon>
        <taxon>Campylobacterota</taxon>
        <taxon>Epsilonproteobacteria</taxon>
        <taxon>Campylobacterales</taxon>
        <taxon>Helicobacteraceae</taxon>
        <taxon>Helicobacter</taxon>
    </lineage>
</organism>
<protein>
    <recommendedName>
        <fullName evidence="3">Deacetylase sirtuin-type domain-containing protein</fullName>
    </recommendedName>
</protein>
<evidence type="ECO:0000313" key="5">
    <source>
        <dbReference type="Proteomes" id="UP000043437"/>
    </source>
</evidence>
<dbReference type="Proteomes" id="UP000043437">
    <property type="component" value="Unassembled WGS sequence"/>
</dbReference>
<evidence type="ECO:0000313" key="4">
    <source>
        <dbReference type="EMBL" id="CRF52542.1"/>
    </source>
</evidence>
<dbReference type="PROSITE" id="PS50305">
    <property type="entry name" value="SIRTUIN"/>
    <property type="match status" value="1"/>
</dbReference>
<dbReference type="RefSeq" id="WP_082355867.1">
    <property type="nucleotide sequence ID" value="NZ_CDMG01000006.1"/>
</dbReference>
<accession>A0A0K2Y2I2</accession>
<evidence type="ECO:0000259" key="3">
    <source>
        <dbReference type="PROSITE" id="PS50305"/>
    </source>
</evidence>
<feature type="domain" description="Deacetylase sirtuin-type" evidence="3">
    <location>
        <begin position="7"/>
        <end position="319"/>
    </location>
</feature>
<sequence length="827" mass="98481">MTRDQHRHFIETSLENIKKAHNENYLSIFAGARISAFSGLPRWDELMDILREKLYGKVERNEDYRVRAEKFLEQHSTPSQKESVDFIKEIEEKLKEELYNEIKSSRDYPILAEKFFNHFGHNFYYQTLGGLIPSHAQPNDLHLEIVKLNLKNLITTNWDNLFEKAIYKTGMFFDIIKTDSDVGKSMGFSKLIKMHGSLDKRNIVFREKDYLEYSQNFPLIENYIKGVFSTDLVVLVGYSLGDPNVKQIISWVNFHSKNLKPIFFIKTNDPFEKNEFEFYKNKNIHVLYLSELFAKRLKDGEQECKEQKCKRELEYLFTKIKAKYDATPVLSNEETEELKRTLIYFDFGTLEKLAKSKKISLKDKLLRCFLFFENCAIDDKGIETIYRQCNKVSEEAFRKREFKIRFLSELNRCWGFYTGEYDELNRGEREKSLSTLMLSERGKLEHIVRLENYFEQRVTTVRSCWEDRRFFCDGGNSFQEVLEKLREFDRMRIGNCLIIPRYESHRMAYTRALECCWYEMGCALRTKRDILFLLLVDQEIFSHSIRYFHTKELEDIFQTYFSDVIFCIEIKSNETEFLEKIFTNICLRFKKPKDFEAMGRQLFNNFILLASYCSLAQSTFDEILEEFNDKIKERVISLNNGYRQLEELIVRQSKHHGDSTLNFKKCQDLVLTFLRLFIKGKADNRENGAQSVFLTIVEKIREINGQWVDEKHKNLITKFLEIIHEKPPRYTRVIDDNKSGFACSTRFPHKIDSNKELLTTLSVDEFQYYRTFLPFIEALYQSSNEDVKKGIKRKLRGILKHKDQYEQTNRSAKYCEWLKELIENLDS</sequence>